<evidence type="ECO:0000256" key="5">
    <source>
        <dbReference type="ARBA" id="ARBA00022837"/>
    </source>
</evidence>
<evidence type="ECO:0000256" key="4">
    <source>
        <dbReference type="ARBA" id="ARBA00022723"/>
    </source>
</evidence>
<feature type="domain" description="PilY1 beta-propeller" evidence="8">
    <location>
        <begin position="493"/>
        <end position="829"/>
    </location>
</feature>
<dbReference type="InterPro" id="IPR018391">
    <property type="entry name" value="PQQ_b-propeller_rpt"/>
</dbReference>
<evidence type="ECO:0000313" key="9">
    <source>
        <dbReference type="EMBL" id="QSV44375.1"/>
    </source>
</evidence>
<dbReference type="Gene3D" id="3.40.50.410">
    <property type="entry name" value="von Willebrand factor, type A domain"/>
    <property type="match status" value="1"/>
</dbReference>
<dbReference type="InterPro" id="IPR036465">
    <property type="entry name" value="vWFA_dom_sf"/>
</dbReference>
<dbReference type="InterPro" id="IPR008707">
    <property type="entry name" value="B-propeller_PilY1"/>
</dbReference>
<comment type="similarity">
    <text evidence="2">Belongs to the PilY1 family.</text>
</comment>
<keyword evidence="7" id="KW-0732">Signal</keyword>
<feature type="chain" id="PRO_5045659177" evidence="7">
    <location>
        <begin position="26"/>
        <end position="984"/>
    </location>
</feature>
<reference evidence="9 10" key="1">
    <citation type="submission" date="2021-03" db="EMBL/GenBank/DDBJ databases">
        <title>Geobacter metallireducens gen. nov. sp. nov., a microorganism capable of coupling the complete oxidation of organic compounds to the reduction of iron and other metals.</title>
        <authorList>
            <person name="Li Y."/>
        </authorList>
    </citation>
    <scope>NUCLEOTIDE SEQUENCE [LARGE SCALE GENOMIC DNA]</scope>
    <source>
        <strain evidence="9 10">Jerry-YX</strain>
    </source>
</reference>
<dbReference type="Gene3D" id="2.130.10.10">
    <property type="entry name" value="YVTN repeat-like/Quinoprotein amine dehydrogenase"/>
    <property type="match status" value="1"/>
</dbReference>
<dbReference type="RefSeq" id="WP_207162018.1">
    <property type="nucleotide sequence ID" value="NZ_CP071382.1"/>
</dbReference>
<comment type="subcellular location">
    <subcellularLocation>
        <location evidence="1">Fimbrium</location>
    </subcellularLocation>
</comment>
<evidence type="ECO:0000256" key="3">
    <source>
        <dbReference type="ARBA" id="ARBA00022558"/>
    </source>
</evidence>
<gene>
    <name evidence="9" type="ORF">JZM60_09315</name>
</gene>
<dbReference type="InterPro" id="IPR015943">
    <property type="entry name" value="WD40/YVTN_repeat-like_dom_sf"/>
</dbReference>
<evidence type="ECO:0000256" key="1">
    <source>
        <dbReference type="ARBA" id="ARBA00004561"/>
    </source>
</evidence>
<organism evidence="9 10">
    <name type="scientific">Geobacter benzoatilyticus</name>
    <dbReference type="NCBI Taxonomy" id="2815309"/>
    <lineage>
        <taxon>Bacteria</taxon>
        <taxon>Pseudomonadati</taxon>
        <taxon>Thermodesulfobacteriota</taxon>
        <taxon>Desulfuromonadia</taxon>
        <taxon>Geobacterales</taxon>
        <taxon>Geobacteraceae</taxon>
        <taxon>Geobacter</taxon>
    </lineage>
</organism>
<dbReference type="Proteomes" id="UP000663651">
    <property type="component" value="Chromosome"/>
</dbReference>
<name>A0ABX7PZQ1_9BACT</name>
<dbReference type="SUPFAM" id="SSF50998">
    <property type="entry name" value="Quinoprotein alcohol dehydrogenase-like"/>
    <property type="match status" value="1"/>
</dbReference>
<keyword evidence="6" id="KW-0281">Fimbrium</keyword>
<dbReference type="Pfam" id="PF05567">
    <property type="entry name" value="T4P_PilY1"/>
    <property type="match status" value="1"/>
</dbReference>
<keyword evidence="3" id="KW-1029">Fimbrium biogenesis</keyword>
<sequence>MRIFNPHTRKILLFTVILCAAGVLAAMAFAAISQYPLFLTGSVQPNVMILLDNSGSMNTIMEHRDYDPNVAYTGTFKRKEYYQNRIDYWKSGDPYYLVSNESGHIVDGNSKNQYTVNGRTITLPFPYVGTRWNGNYLNWLFFHATEAQYGALATDAAIRVTRIQTARAVISDVVKNVSGVRFGLFKLNDSQGGSKVKDCGDLTPATVDAAVDGIVANTWTPLGEALSEIWQYFKGGDSLYNSGTYTSPITNWCQKNYTLIITDGEPTYDGCYKEPFAYGCTDGENATSYLADVAKYMYDNNAGSSSEHVQNVSTYTIGMTIDSKLLDETATNGGGKYFTTTSGINLATAVQNALKDMISKVAAGSSVAVNTSSLNSNSKLYRARFKSGDWVGYLESFGLDAATGAIVGYPNAPKWEAGSLLDGRSTAREIYTAGVDGGRYKRFEYSTANVATLAGAGFMDFSPTQAATLIGYVRGDLYGNTTPAGYRVRTGKLGDIISSSPVVFGPPDGAYTDVAYKQFKKEYKDRKELILVGANDGMLHAFNADDGEEAWAFIPNILLNKLKFLSNDPYTHTSYVNGAITVADAYIQSKNADGTPAGSTEWRSIVVCGLRDGGKGYFALDITDEANPIPLWELTATSSATSNGLGYSFATPLILKLRDEDAAGGFRWVAALANGYEGPTSSKAASLIIVDLATGAVVSEIVVDNTAFSGPSPNGLATPAAIDKDMDGFADTLYAGDLNGNMWRFDVSSAKKAQWKADRLFEAGGTQPITAAPDVVVRLGYQYVFFGTGRYLDEGDKATSFTQSFYGVKDNNMTKNLTRTDLVGQAITEVTYSGTLYRTLSSLTVGSKKGWYLDLPGNGERVITQPVATGTSQSAKIIFTTFTPSTDPCLPGGFSWLMQVNMETGGELKAPVYMVPERSDGTVPVGDTSRIPSGLRLSTGSVASLTILGDKIYFHDIEAAIMTPPATGVPFQFGLRSWRQLLPL</sequence>
<dbReference type="SMART" id="SM00564">
    <property type="entry name" value="PQQ"/>
    <property type="match status" value="2"/>
</dbReference>
<evidence type="ECO:0000313" key="10">
    <source>
        <dbReference type="Proteomes" id="UP000663651"/>
    </source>
</evidence>
<dbReference type="EMBL" id="CP071382">
    <property type="protein sequence ID" value="QSV44375.1"/>
    <property type="molecule type" value="Genomic_DNA"/>
</dbReference>
<dbReference type="InterPro" id="IPR011047">
    <property type="entry name" value="Quinoprotein_ADH-like_sf"/>
</dbReference>
<evidence type="ECO:0000259" key="8">
    <source>
        <dbReference type="Pfam" id="PF05567"/>
    </source>
</evidence>
<keyword evidence="10" id="KW-1185">Reference proteome</keyword>
<proteinExistence type="inferred from homology"/>
<evidence type="ECO:0000256" key="7">
    <source>
        <dbReference type="SAM" id="SignalP"/>
    </source>
</evidence>
<protein>
    <submittedName>
        <fullName evidence="9">Pilus assembly protein PilY</fullName>
    </submittedName>
</protein>
<accession>A0ABX7PZQ1</accession>
<keyword evidence="4" id="KW-0479">Metal-binding</keyword>
<evidence type="ECO:0000256" key="6">
    <source>
        <dbReference type="ARBA" id="ARBA00023263"/>
    </source>
</evidence>
<feature type="signal peptide" evidence="7">
    <location>
        <begin position="1"/>
        <end position="25"/>
    </location>
</feature>
<dbReference type="SUPFAM" id="SSF53300">
    <property type="entry name" value="vWA-like"/>
    <property type="match status" value="1"/>
</dbReference>
<keyword evidence="5" id="KW-0106">Calcium</keyword>
<evidence type="ECO:0000256" key="2">
    <source>
        <dbReference type="ARBA" id="ARBA00008387"/>
    </source>
</evidence>